<keyword evidence="2" id="KW-0732">Signal</keyword>
<sequence>MRTLFFLALLLAATGTARAQEGEFTTDEAAHCGAVFVRVIEELKVITNVPEETRRSAGIELLKWKYELSASAPGEDDAVRAAAAGAIEEVNATADGLTDYAARDRWLADHAAECSRSLRAAYPESEHPVLVQMAAAGNEVGKEAGNSAVPEEKQKPKGLR</sequence>
<feature type="region of interest" description="Disordered" evidence="1">
    <location>
        <begin position="141"/>
        <end position="160"/>
    </location>
</feature>
<feature type="signal peptide" evidence="2">
    <location>
        <begin position="1"/>
        <end position="19"/>
    </location>
</feature>
<evidence type="ECO:0000256" key="2">
    <source>
        <dbReference type="SAM" id="SignalP"/>
    </source>
</evidence>
<organism evidence="3 4">
    <name type="scientific">Parvularcula dongshanensis</name>
    <dbReference type="NCBI Taxonomy" id="1173995"/>
    <lineage>
        <taxon>Bacteria</taxon>
        <taxon>Pseudomonadati</taxon>
        <taxon>Pseudomonadota</taxon>
        <taxon>Alphaproteobacteria</taxon>
        <taxon>Parvularculales</taxon>
        <taxon>Parvularculaceae</taxon>
        <taxon>Parvularcula</taxon>
    </lineage>
</organism>
<protein>
    <submittedName>
        <fullName evidence="3">Uncharacterized protein</fullName>
    </submittedName>
</protein>
<feature type="chain" id="PRO_5032985508" evidence="2">
    <location>
        <begin position="20"/>
        <end position="160"/>
    </location>
</feature>
<evidence type="ECO:0000313" key="4">
    <source>
        <dbReference type="Proteomes" id="UP000563524"/>
    </source>
</evidence>
<reference evidence="3 4" key="1">
    <citation type="submission" date="2020-08" db="EMBL/GenBank/DDBJ databases">
        <title>Genomic Encyclopedia of Type Strains, Phase IV (KMG-IV): sequencing the most valuable type-strain genomes for metagenomic binning, comparative biology and taxonomic classification.</title>
        <authorList>
            <person name="Goeker M."/>
        </authorList>
    </citation>
    <scope>NUCLEOTIDE SEQUENCE [LARGE SCALE GENOMIC DNA]</scope>
    <source>
        <strain evidence="3 4">DSM 102850</strain>
    </source>
</reference>
<evidence type="ECO:0000313" key="3">
    <source>
        <dbReference type="EMBL" id="MBB4658305.1"/>
    </source>
</evidence>
<gene>
    <name evidence="3" type="ORF">GGQ59_000805</name>
</gene>
<evidence type="ECO:0000256" key="1">
    <source>
        <dbReference type="SAM" id="MobiDB-lite"/>
    </source>
</evidence>
<dbReference type="AlphaFoldDB" id="A0A840I1T4"/>
<dbReference type="EMBL" id="JACHOB010000001">
    <property type="protein sequence ID" value="MBB4658305.1"/>
    <property type="molecule type" value="Genomic_DNA"/>
</dbReference>
<name>A0A840I1T4_9PROT</name>
<proteinExistence type="predicted"/>
<dbReference type="Proteomes" id="UP000563524">
    <property type="component" value="Unassembled WGS sequence"/>
</dbReference>
<accession>A0A840I1T4</accession>
<keyword evidence="4" id="KW-1185">Reference proteome</keyword>
<feature type="compositionally biased region" description="Basic and acidic residues" evidence="1">
    <location>
        <begin position="150"/>
        <end position="160"/>
    </location>
</feature>
<dbReference type="RefSeq" id="WP_183816023.1">
    <property type="nucleotide sequence ID" value="NZ_JACHOB010000001.1"/>
</dbReference>
<comment type="caution">
    <text evidence="3">The sequence shown here is derived from an EMBL/GenBank/DDBJ whole genome shotgun (WGS) entry which is preliminary data.</text>
</comment>